<dbReference type="Gene3D" id="3.30.390.30">
    <property type="match status" value="1"/>
</dbReference>
<comment type="similarity">
    <text evidence="1 10">Belongs to the class-I pyridine nucleotide-disulfide oxidoreductase family.</text>
</comment>
<keyword evidence="8" id="KW-0520">NAD</keyword>
<dbReference type="GO" id="GO:0003955">
    <property type="term" value="F:NAD(P)H dehydrogenase (quinone) activity"/>
    <property type="evidence" value="ECO:0007669"/>
    <property type="project" value="TreeGrafter"/>
</dbReference>
<dbReference type="InterPro" id="IPR001100">
    <property type="entry name" value="Pyr_nuc-diS_OxRdtase"/>
</dbReference>
<evidence type="ECO:0000256" key="1">
    <source>
        <dbReference type="ARBA" id="ARBA00007532"/>
    </source>
</evidence>
<keyword evidence="5 10" id="KW-0560">Oxidoreductase</keyword>
<evidence type="ECO:0000256" key="2">
    <source>
        <dbReference type="ARBA" id="ARBA00022630"/>
    </source>
</evidence>
<dbReference type="GO" id="GO:0050660">
    <property type="term" value="F:flavin adenine dinucleotide binding"/>
    <property type="evidence" value="ECO:0007669"/>
    <property type="project" value="TreeGrafter"/>
</dbReference>
<feature type="binding site" evidence="8">
    <location>
        <position position="53"/>
    </location>
    <ligand>
        <name>FAD</name>
        <dbReference type="ChEBI" id="CHEBI:57692"/>
    </ligand>
</feature>
<dbReference type="OrthoDB" id="9764616at2"/>
<dbReference type="AlphaFoldDB" id="A0A502GGU4"/>
<comment type="cofactor">
    <cofactor evidence="8">
        <name>FAD</name>
        <dbReference type="ChEBI" id="CHEBI:57692"/>
    </cofactor>
    <text evidence="8">Binds 1 FAD per subunit.</text>
</comment>
<evidence type="ECO:0000256" key="9">
    <source>
        <dbReference type="PIRSR" id="PIRSR000350-4"/>
    </source>
</evidence>
<keyword evidence="14" id="KW-1185">Reference proteome</keyword>
<keyword evidence="2 10" id="KW-0285">Flavoprotein</keyword>
<keyword evidence="6" id="KW-1015">Disulfide bond</keyword>
<evidence type="ECO:0000256" key="6">
    <source>
        <dbReference type="ARBA" id="ARBA00023157"/>
    </source>
</evidence>
<gene>
    <name evidence="13" type="ORF">EAH89_00630</name>
</gene>
<evidence type="ECO:0000313" key="14">
    <source>
        <dbReference type="Proteomes" id="UP000317078"/>
    </source>
</evidence>
<sequence length="475" mass="49700">MPDAPELDLAVIGAGSAGLSITYVAARLGLRVAIIERERMGGDCLNTGCVPSKALLAAAHAASAARRAGRLGVRLPEPEIDWAAVRAHVHGAIAAIAPQDSEERYRSLGAEVIRAEARFTGPGTLEAGGRRLTARRIVVAAGSRASVPDIPGLRDVPFHTHATIFGMEEKPEHLLILGGGAIGVEMAQAHAALGCRVTVVEHGRVAGREDAELASVVRDALLTEGVVLREGVTVAAVEPGPVLVLGDGTRLRGSHLLVAAGRTPNLGGLGLEAAGVRATARGIATDTGLRSLTARHVYAAGDIADPEGIGPRYLTHVGAYHAGILARRILFRLPARVDYRALPRVTYTDPELAQVGMTEEEARAAGREVRVLRWPFAENDRAIAEGRTEGLAKLVVSTGGRLLGAGIAGAHAGEMIGLWTAAIGRRLSADAVAGMVLPYPTRAEVGKRAASTFSLDRLFAPRTRWLVRALGRLPG</sequence>
<reference evidence="13 14" key="1">
    <citation type="journal article" date="2019" name="Environ. Microbiol.">
        <title>Species interactions and distinct microbial communities in high Arctic permafrost affected cryosols are associated with the CH4 and CO2 gas fluxes.</title>
        <authorList>
            <person name="Altshuler I."/>
            <person name="Hamel J."/>
            <person name="Turney S."/>
            <person name="Magnuson E."/>
            <person name="Levesque R."/>
            <person name="Greer C."/>
            <person name="Whyte L.G."/>
        </authorList>
    </citation>
    <scope>NUCLEOTIDE SEQUENCE [LARGE SCALE GENOMIC DNA]</scope>
    <source>
        <strain evidence="13 14">S9.3B</strain>
    </source>
</reference>
<evidence type="ECO:0000256" key="10">
    <source>
        <dbReference type="RuleBase" id="RU003691"/>
    </source>
</evidence>
<proteinExistence type="inferred from homology"/>
<dbReference type="PIRSF" id="PIRSF000350">
    <property type="entry name" value="Mercury_reductase_MerA"/>
    <property type="match status" value="1"/>
</dbReference>
<accession>A0A502GGU4</accession>
<dbReference type="SUPFAM" id="SSF51905">
    <property type="entry name" value="FAD/NAD(P)-binding domain"/>
    <property type="match status" value="1"/>
</dbReference>
<protein>
    <submittedName>
        <fullName evidence="13">Dihydrolipoamide dehydrogenase</fullName>
    </submittedName>
</protein>
<comment type="caution">
    <text evidence="13">The sequence shown here is derived from an EMBL/GenBank/DDBJ whole genome shotgun (WGS) entry which is preliminary data.</text>
</comment>
<dbReference type="InterPro" id="IPR036188">
    <property type="entry name" value="FAD/NAD-bd_sf"/>
</dbReference>
<feature type="binding site" evidence="8">
    <location>
        <position position="302"/>
    </location>
    <ligand>
        <name>FAD</name>
        <dbReference type="ChEBI" id="CHEBI:57692"/>
    </ligand>
</feature>
<dbReference type="SUPFAM" id="SSF55424">
    <property type="entry name" value="FAD/NAD-linked reductases, dimerisation (C-terminal) domain"/>
    <property type="match status" value="1"/>
</dbReference>
<dbReference type="PANTHER" id="PTHR43014">
    <property type="entry name" value="MERCURIC REDUCTASE"/>
    <property type="match status" value="1"/>
</dbReference>
<keyword evidence="3 8" id="KW-0274">FAD</keyword>
<feature type="binding site" evidence="8">
    <location>
        <position position="201"/>
    </location>
    <ligand>
        <name>NAD(+)</name>
        <dbReference type="ChEBI" id="CHEBI:57540"/>
    </ligand>
</feature>
<feature type="binding site" evidence="8">
    <location>
        <position position="261"/>
    </location>
    <ligand>
        <name>NAD(+)</name>
        <dbReference type="ChEBI" id="CHEBI:57540"/>
    </ligand>
</feature>
<feature type="disulfide bond" description="Redox-active" evidence="9">
    <location>
        <begin position="44"/>
        <end position="49"/>
    </location>
</feature>
<dbReference type="Pfam" id="PF07992">
    <property type="entry name" value="Pyr_redox_2"/>
    <property type="match status" value="1"/>
</dbReference>
<dbReference type="InterPro" id="IPR004099">
    <property type="entry name" value="Pyr_nucl-diS_OxRdtase_dimer"/>
</dbReference>
<evidence type="ECO:0000256" key="5">
    <source>
        <dbReference type="ARBA" id="ARBA00023002"/>
    </source>
</evidence>
<feature type="binding site" evidence="8">
    <location>
        <begin position="178"/>
        <end position="185"/>
    </location>
    <ligand>
        <name>NAD(+)</name>
        <dbReference type="ChEBI" id="CHEBI:57540"/>
    </ligand>
</feature>
<evidence type="ECO:0000256" key="3">
    <source>
        <dbReference type="ARBA" id="ARBA00022827"/>
    </source>
</evidence>
<dbReference type="EMBL" id="RCZP01000001">
    <property type="protein sequence ID" value="TPG61105.1"/>
    <property type="molecule type" value="Genomic_DNA"/>
</dbReference>
<feature type="domain" description="Pyridine nucleotide-disulphide oxidoreductase dimerisation" evidence="11">
    <location>
        <begin position="343"/>
        <end position="449"/>
    </location>
</feature>
<evidence type="ECO:0000313" key="13">
    <source>
        <dbReference type="EMBL" id="TPG61105.1"/>
    </source>
</evidence>
<dbReference type="InterPro" id="IPR016156">
    <property type="entry name" value="FAD/NAD-linked_Rdtase_dimer_sf"/>
</dbReference>
<evidence type="ECO:0000256" key="4">
    <source>
        <dbReference type="ARBA" id="ARBA00022857"/>
    </source>
</evidence>
<feature type="domain" description="FAD/NAD(P)-binding" evidence="12">
    <location>
        <begin position="8"/>
        <end position="308"/>
    </location>
</feature>
<dbReference type="FunFam" id="3.30.390.30:FF:000001">
    <property type="entry name" value="Dihydrolipoyl dehydrogenase"/>
    <property type="match status" value="1"/>
</dbReference>
<evidence type="ECO:0000259" key="11">
    <source>
        <dbReference type="Pfam" id="PF02852"/>
    </source>
</evidence>
<dbReference type="PRINTS" id="PR00368">
    <property type="entry name" value="FADPNR"/>
</dbReference>
<dbReference type="RefSeq" id="WP_140880834.1">
    <property type="nucleotide sequence ID" value="NZ_RCZP01000001.1"/>
</dbReference>
<dbReference type="GO" id="GO:0016668">
    <property type="term" value="F:oxidoreductase activity, acting on a sulfur group of donors, NAD(P) as acceptor"/>
    <property type="evidence" value="ECO:0007669"/>
    <property type="project" value="InterPro"/>
</dbReference>
<name>A0A502GGU4_9PROT</name>
<dbReference type="InterPro" id="IPR012999">
    <property type="entry name" value="Pyr_OxRdtase_I_AS"/>
</dbReference>
<evidence type="ECO:0000256" key="7">
    <source>
        <dbReference type="ARBA" id="ARBA00023284"/>
    </source>
</evidence>
<dbReference type="PROSITE" id="PS00076">
    <property type="entry name" value="PYRIDINE_REDOX_1"/>
    <property type="match status" value="1"/>
</dbReference>
<dbReference type="InterPro" id="IPR023753">
    <property type="entry name" value="FAD/NAD-binding_dom"/>
</dbReference>
<keyword evidence="4" id="KW-0521">NADP</keyword>
<dbReference type="PANTHER" id="PTHR43014:SF2">
    <property type="entry name" value="MERCURIC REDUCTASE"/>
    <property type="match status" value="1"/>
</dbReference>
<dbReference type="Pfam" id="PF02852">
    <property type="entry name" value="Pyr_redox_dim"/>
    <property type="match status" value="1"/>
</dbReference>
<evidence type="ECO:0000259" key="12">
    <source>
        <dbReference type="Pfam" id="PF07992"/>
    </source>
</evidence>
<dbReference type="Gene3D" id="3.50.50.60">
    <property type="entry name" value="FAD/NAD(P)-binding domain"/>
    <property type="match status" value="2"/>
</dbReference>
<evidence type="ECO:0000256" key="8">
    <source>
        <dbReference type="PIRSR" id="PIRSR000350-3"/>
    </source>
</evidence>
<organism evidence="13 14">
    <name type="scientific">Muricoccus nepalensis</name>
    <dbReference type="NCBI Taxonomy" id="1854500"/>
    <lineage>
        <taxon>Bacteria</taxon>
        <taxon>Pseudomonadati</taxon>
        <taxon>Pseudomonadota</taxon>
        <taxon>Alphaproteobacteria</taxon>
        <taxon>Acetobacterales</taxon>
        <taxon>Roseomonadaceae</taxon>
        <taxon>Muricoccus</taxon>
    </lineage>
</organism>
<dbReference type="Proteomes" id="UP000317078">
    <property type="component" value="Unassembled WGS sequence"/>
</dbReference>
<keyword evidence="8" id="KW-0547">Nucleotide-binding</keyword>
<dbReference type="PRINTS" id="PR00411">
    <property type="entry name" value="PNDRDTASEI"/>
</dbReference>
<keyword evidence="7 10" id="KW-0676">Redox-active center</keyword>